<evidence type="ECO:0000256" key="3">
    <source>
        <dbReference type="ARBA" id="ARBA00023172"/>
    </source>
</evidence>
<dbReference type="InterPro" id="IPR050090">
    <property type="entry name" value="Tyrosine_recombinase_XerCD"/>
</dbReference>
<reference evidence="8" key="1">
    <citation type="submission" date="2016-10" db="EMBL/GenBank/DDBJ databases">
        <authorList>
            <person name="Varghese N."/>
            <person name="Submissions S."/>
        </authorList>
    </citation>
    <scope>NUCLEOTIDE SEQUENCE [LARGE SCALE GENOMIC DNA]</scope>
    <source>
        <strain evidence="8">XBD2006</strain>
    </source>
</reference>
<evidence type="ECO:0000256" key="2">
    <source>
        <dbReference type="ARBA" id="ARBA00023125"/>
    </source>
</evidence>
<evidence type="ECO:0000256" key="4">
    <source>
        <dbReference type="PROSITE-ProRule" id="PRU01248"/>
    </source>
</evidence>
<dbReference type="InterPro" id="IPR002104">
    <property type="entry name" value="Integrase_catalytic"/>
</dbReference>
<keyword evidence="3" id="KW-0233">DNA recombination</keyword>
<dbReference type="RefSeq" id="WP_074463310.1">
    <property type="nucleotide sequence ID" value="NZ_FMUR01000022.1"/>
</dbReference>
<dbReference type="Pfam" id="PF13102">
    <property type="entry name" value="Phage_int_SAM_5"/>
    <property type="match status" value="1"/>
</dbReference>
<dbReference type="InterPro" id="IPR011010">
    <property type="entry name" value="DNA_brk_join_enz"/>
</dbReference>
<dbReference type="GO" id="GO:0006310">
    <property type="term" value="P:DNA recombination"/>
    <property type="evidence" value="ECO:0007669"/>
    <property type="project" value="UniProtKB-KW"/>
</dbReference>
<dbReference type="EMBL" id="FMUR01000022">
    <property type="protein sequence ID" value="SCY52225.1"/>
    <property type="molecule type" value="Genomic_DNA"/>
</dbReference>
<dbReference type="InterPro" id="IPR025269">
    <property type="entry name" value="SAM-like_dom"/>
</dbReference>
<gene>
    <name evidence="7" type="ORF">SAMN02910451_02924</name>
</gene>
<dbReference type="InterPro" id="IPR010998">
    <property type="entry name" value="Integrase_recombinase_N"/>
</dbReference>
<dbReference type="GO" id="GO:0003677">
    <property type="term" value="F:DNA binding"/>
    <property type="evidence" value="ECO:0007669"/>
    <property type="project" value="UniProtKB-UniRule"/>
</dbReference>
<dbReference type="PANTHER" id="PTHR30349:SF64">
    <property type="entry name" value="PROPHAGE INTEGRASE INTD-RELATED"/>
    <property type="match status" value="1"/>
</dbReference>
<keyword evidence="8" id="KW-1185">Reference proteome</keyword>
<dbReference type="Pfam" id="PF00589">
    <property type="entry name" value="Phage_integrase"/>
    <property type="match status" value="1"/>
</dbReference>
<evidence type="ECO:0000313" key="7">
    <source>
        <dbReference type="EMBL" id="SCY52225.1"/>
    </source>
</evidence>
<dbReference type="Gene3D" id="1.10.150.130">
    <property type="match status" value="1"/>
</dbReference>
<evidence type="ECO:0000259" key="5">
    <source>
        <dbReference type="PROSITE" id="PS51898"/>
    </source>
</evidence>
<dbReference type="OrthoDB" id="9785687at2"/>
<dbReference type="InterPro" id="IPR044068">
    <property type="entry name" value="CB"/>
</dbReference>
<organism evidence="7 8">
    <name type="scientific">Butyrivibrio hungatei</name>
    <dbReference type="NCBI Taxonomy" id="185008"/>
    <lineage>
        <taxon>Bacteria</taxon>
        <taxon>Bacillati</taxon>
        <taxon>Bacillota</taxon>
        <taxon>Clostridia</taxon>
        <taxon>Lachnospirales</taxon>
        <taxon>Lachnospiraceae</taxon>
        <taxon>Butyrivibrio</taxon>
    </lineage>
</organism>
<feature type="domain" description="Core-binding (CB)" evidence="6">
    <location>
        <begin position="76"/>
        <end position="158"/>
    </location>
</feature>
<dbReference type="InterPro" id="IPR013762">
    <property type="entry name" value="Integrase-like_cat_sf"/>
</dbReference>
<dbReference type="Proteomes" id="UP000183047">
    <property type="component" value="Unassembled WGS sequence"/>
</dbReference>
<keyword evidence="2 4" id="KW-0238">DNA-binding</keyword>
<sequence>MARPRKDGKRAPGIQGKRGFLYIVISQNILKDGVKKSEKKWIATKLTDTPENIKKASETRMKLISRKTSATIDRNISLSDFTDQVLSKKKREVSDTTYSSYYYRGKKIKEYFGDTKVKNINEIMVENFLDNLFEVYNVQPRTVKDTKVFLGSVMEQAHKEGIITYNPVKEVVINKNLAAKHVKDKNTDDEFFSYEEAQLFLSRIKDHELYELFYVTLFFGLRREEVLGLRWQTIDFKNKYMKINHTVTKGTTITRANTTKTVSSSRVYPITDEQIEMFQKLKDKENNYRILYGNDYIESDYIFKHVDGSLFYPDHPSKTFRKLITKIPELPQNITFHGLRSSCVSILVHQGMDVKSIQKWVGHADINTTLKIYAKVKDKEAKKEISNTMNGIIPLKEYTGQ</sequence>
<name>A0A1G5GL11_9FIRM</name>
<accession>A0A1G5GL11</accession>
<dbReference type="PROSITE" id="PS51898">
    <property type="entry name" value="TYR_RECOMBINASE"/>
    <property type="match status" value="1"/>
</dbReference>
<dbReference type="GO" id="GO:0015074">
    <property type="term" value="P:DNA integration"/>
    <property type="evidence" value="ECO:0007669"/>
    <property type="project" value="InterPro"/>
</dbReference>
<dbReference type="AlphaFoldDB" id="A0A1G5GL11"/>
<evidence type="ECO:0000256" key="1">
    <source>
        <dbReference type="ARBA" id="ARBA00008857"/>
    </source>
</evidence>
<protein>
    <submittedName>
        <fullName evidence="7">Site-specific recombinase XerD</fullName>
    </submittedName>
</protein>
<proteinExistence type="inferred from homology"/>
<feature type="domain" description="Tyr recombinase" evidence="5">
    <location>
        <begin position="187"/>
        <end position="387"/>
    </location>
</feature>
<evidence type="ECO:0000259" key="6">
    <source>
        <dbReference type="PROSITE" id="PS51900"/>
    </source>
</evidence>
<dbReference type="PANTHER" id="PTHR30349">
    <property type="entry name" value="PHAGE INTEGRASE-RELATED"/>
    <property type="match status" value="1"/>
</dbReference>
<dbReference type="SUPFAM" id="SSF56349">
    <property type="entry name" value="DNA breaking-rejoining enzymes"/>
    <property type="match status" value="1"/>
</dbReference>
<dbReference type="PROSITE" id="PS51900">
    <property type="entry name" value="CB"/>
    <property type="match status" value="1"/>
</dbReference>
<comment type="similarity">
    <text evidence="1">Belongs to the 'phage' integrase family.</text>
</comment>
<evidence type="ECO:0000313" key="8">
    <source>
        <dbReference type="Proteomes" id="UP000183047"/>
    </source>
</evidence>
<dbReference type="CDD" id="cd01189">
    <property type="entry name" value="INT_ICEBs1_C_like"/>
    <property type="match status" value="1"/>
</dbReference>
<dbReference type="Gene3D" id="1.10.443.10">
    <property type="entry name" value="Intergrase catalytic core"/>
    <property type="match status" value="1"/>
</dbReference>